<evidence type="ECO:0000256" key="15">
    <source>
        <dbReference type="ARBA" id="ARBA00031387"/>
    </source>
</evidence>
<dbReference type="Proteomes" id="UP001558652">
    <property type="component" value="Unassembled WGS sequence"/>
</dbReference>
<evidence type="ECO:0000256" key="18">
    <source>
        <dbReference type="SAM" id="Phobius"/>
    </source>
</evidence>
<name>A0ABD0ZLQ0_9HEMI</name>
<evidence type="ECO:0000256" key="13">
    <source>
        <dbReference type="ARBA" id="ARBA00023136"/>
    </source>
</evidence>
<keyword evidence="8" id="KW-0999">Mitochondrion inner membrane</keyword>
<accession>A0ABD0ZLQ0</accession>
<dbReference type="InterPro" id="IPR019329">
    <property type="entry name" value="NADH_UbQ_OxRdtase_ESSS_su"/>
</dbReference>
<evidence type="ECO:0000256" key="17">
    <source>
        <dbReference type="SAM" id="MobiDB-lite"/>
    </source>
</evidence>
<proteinExistence type="inferred from homology"/>
<dbReference type="Pfam" id="PF10183">
    <property type="entry name" value="ESSS"/>
    <property type="match status" value="1"/>
</dbReference>
<evidence type="ECO:0000256" key="6">
    <source>
        <dbReference type="ARBA" id="ARBA00022660"/>
    </source>
</evidence>
<evidence type="ECO:0000256" key="1">
    <source>
        <dbReference type="ARBA" id="ARBA00003195"/>
    </source>
</evidence>
<keyword evidence="13 18" id="KW-0472">Membrane</keyword>
<comment type="function">
    <text evidence="1">Accessory subunit of the mitochondrial membrane respiratory chain NADH dehydrogenase (Complex I), that is believed not to be involved in catalysis. Complex I functions in the transfer of electrons from NADH to the respiratory chain. The immediate electron acceptor for the enzyme is believed to be ubiquinone.</text>
</comment>
<feature type="transmembrane region" description="Helical" evidence="18">
    <location>
        <begin position="72"/>
        <end position="94"/>
    </location>
</feature>
<evidence type="ECO:0000256" key="8">
    <source>
        <dbReference type="ARBA" id="ARBA00022792"/>
    </source>
</evidence>
<evidence type="ECO:0000313" key="19">
    <source>
        <dbReference type="EMBL" id="KAL1140969.1"/>
    </source>
</evidence>
<sequence>MSALARLAASNGLLRTLRCCRVGQLRAISTSDNKRDTTGASQPACEPAPKTTETNWISYGFSTKDKEEDRTYLHATFFFGITITFVFGGFVLAYRPDELGRNWAQREAFLELRRRERLGLPLVDQNYIPADKINLPSDEELGDTEIII</sequence>
<dbReference type="EMBL" id="JBFDAA010000001">
    <property type="protein sequence ID" value="KAL1140969.1"/>
    <property type="molecule type" value="Genomic_DNA"/>
</dbReference>
<evidence type="ECO:0000256" key="7">
    <source>
        <dbReference type="ARBA" id="ARBA00022692"/>
    </source>
</evidence>
<comment type="caution">
    <text evidence="19">The sequence shown here is derived from an EMBL/GenBank/DDBJ whole genome shotgun (WGS) entry which is preliminary data.</text>
</comment>
<reference evidence="19 20" key="1">
    <citation type="submission" date="2024-07" db="EMBL/GenBank/DDBJ databases">
        <title>Chromosome-level genome assembly of the water stick insect Ranatra chinensis (Heteroptera: Nepidae).</title>
        <authorList>
            <person name="Liu X."/>
        </authorList>
    </citation>
    <scope>NUCLEOTIDE SEQUENCE [LARGE SCALE GENOMIC DNA]</scope>
    <source>
        <strain evidence="19">Cailab_2021Rc</strain>
        <tissue evidence="19">Muscle</tissue>
    </source>
</reference>
<evidence type="ECO:0000256" key="10">
    <source>
        <dbReference type="ARBA" id="ARBA00022982"/>
    </source>
</evidence>
<keyword evidence="10" id="KW-0249">Electron transport</keyword>
<evidence type="ECO:0000256" key="14">
    <source>
        <dbReference type="ARBA" id="ARBA00030753"/>
    </source>
</evidence>
<feature type="region of interest" description="Disordered" evidence="17">
    <location>
        <begin position="32"/>
        <end position="51"/>
    </location>
</feature>
<keyword evidence="9" id="KW-0809">Transit peptide</keyword>
<dbReference type="GO" id="GO:0005743">
    <property type="term" value="C:mitochondrial inner membrane"/>
    <property type="evidence" value="ECO:0007669"/>
    <property type="project" value="UniProtKB-SubCell"/>
</dbReference>
<protein>
    <recommendedName>
        <fullName evidence="4">NADH dehydrogenase [ubiquinone] 1 beta subcomplex subunit 11, mitochondrial</fullName>
    </recommendedName>
    <alternativeName>
        <fullName evidence="15">Complex I-ESSS</fullName>
    </alternativeName>
    <alternativeName>
        <fullName evidence="14">NADH-ubiquinone oxidoreductase ESSS subunit</fullName>
    </alternativeName>
</protein>
<keyword evidence="5" id="KW-0813">Transport</keyword>
<evidence type="ECO:0000256" key="9">
    <source>
        <dbReference type="ARBA" id="ARBA00022946"/>
    </source>
</evidence>
<evidence type="ECO:0000256" key="16">
    <source>
        <dbReference type="ARBA" id="ARBA00046528"/>
    </source>
</evidence>
<evidence type="ECO:0000256" key="5">
    <source>
        <dbReference type="ARBA" id="ARBA00022448"/>
    </source>
</evidence>
<evidence type="ECO:0000313" key="20">
    <source>
        <dbReference type="Proteomes" id="UP001558652"/>
    </source>
</evidence>
<organism evidence="19 20">
    <name type="scientific">Ranatra chinensis</name>
    <dbReference type="NCBI Taxonomy" id="642074"/>
    <lineage>
        <taxon>Eukaryota</taxon>
        <taxon>Metazoa</taxon>
        <taxon>Ecdysozoa</taxon>
        <taxon>Arthropoda</taxon>
        <taxon>Hexapoda</taxon>
        <taxon>Insecta</taxon>
        <taxon>Pterygota</taxon>
        <taxon>Neoptera</taxon>
        <taxon>Paraneoptera</taxon>
        <taxon>Hemiptera</taxon>
        <taxon>Heteroptera</taxon>
        <taxon>Panheteroptera</taxon>
        <taxon>Nepomorpha</taxon>
        <taxon>Nepidae</taxon>
        <taxon>Ranatrinae</taxon>
        <taxon>Ranatra</taxon>
    </lineage>
</organism>
<gene>
    <name evidence="19" type="ORF">AAG570_000895</name>
</gene>
<dbReference type="PANTHER" id="PTHR13327:SF0">
    <property type="entry name" value="NADH DEHYDROGENASE [UBIQUINONE] 1 BETA SUBCOMPLEX SUBUNIT 11, MITOCHONDRIAL"/>
    <property type="match status" value="1"/>
</dbReference>
<keyword evidence="11 18" id="KW-1133">Transmembrane helix</keyword>
<keyword evidence="7 18" id="KW-0812">Transmembrane</keyword>
<keyword evidence="12" id="KW-0496">Mitochondrion</keyword>
<evidence type="ECO:0000256" key="2">
    <source>
        <dbReference type="ARBA" id="ARBA00004434"/>
    </source>
</evidence>
<dbReference type="PANTHER" id="PTHR13327">
    <property type="entry name" value="NADH-UBIQUINONE OXIDOREDUCTASE ESSS SUBUNIT, MITOCHONDRIAL PRECURSOR"/>
    <property type="match status" value="1"/>
</dbReference>
<dbReference type="AlphaFoldDB" id="A0ABD0ZLQ0"/>
<evidence type="ECO:0000256" key="3">
    <source>
        <dbReference type="ARBA" id="ARBA00008915"/>
    </source>
</evidence>
<evidence type="ECO:0000256" key="11">
    <source>
        <dbReference type="ARBA" id="ARBA00022989"/>
    </source>
</evidence>
<comment type="similarity">
    <text evidence="3">Belongs to the complex I NDUFB11 subunit family.</text>
</comment>
<keyword evidence="6" id="KW-0679">Respiratory chain</keyword>
<evidence type="ECO:0000256" key="12">
    <source>
        <dbReference type="ARBA" id="ARBA00023128"/>
    </source>
</evidence>
<evidence type="ECO:0000256" key="4">
    <source>
        <dbReference type="ARBA" id="ARBA00018632"/>
    </source>
</evidence>
<comment type="subcellular location">
    <subcellularLocation>
        <location evidence="2">Mitochondrion inner membrane</location>
        <topology evidence="2">Single-pass membrane protein</topology>
    </subcellularLocation>
</comment>
<keyword evidence="20" id="KW-1185">Reference proteome</keyword>
<comment type="subunit">
    <text evidence="16">Complex I is composed of 45 different subunits. Interacts with BCAP31.</text>
</comment>